<organism evidence="1 2">
    <name type="scientific">Dovyalis caffra</name>
    <dbReference type="NCBI Taxonomy" id="77055"/>
    <lineage>
        <taxon>Eukaryota</taxon>
        <taxon>Viridiplantae</taxon>
        <taxon>Streptophyta</taxon>
        <taxon>Embryophyta</taxon>
        <taxon>Tracheophyta</taxon>
        <taxon>Spermatophyta</taxon>
        <taxon>Magnoliopsida</taxon>
        <taxon>eudicotyledons</taxon>
        <taxon>Gunneridae</taxon>
        <taxon>Pentapetalae</taxon>
        <taxon>rosids</taxon>
        <taxon>fabids</taxon>
        <taxon>Malpighiales</taxon>
        <taxon>Salicaceae</taxon>
        <taxon>Flacourtieae</taxon>
        <taxon>Dovyalis</taxon>
    </lineage>
</organism>
<evidence type="ECO:0000313" key="2">
    <source>
        <dbReference type="Proteomes" id="UP001314170"/>
    </source>
</evidence>
<reference evidence="1 2" key="1">
    <citation type="submission" date="2024-01" db="EMBL/GenBank/DDBJ databases">
        <authorList>
            <person name="Waweru B."/>
        </authorList>
    </citation>
    <scope>NUCLEOTIDE SEQUENCE [LARGE SCALE GENOMIC DNA]</scope>
</reference>
<name>A0AAV1SN97_9ROSI</name>
<proteinExistence type="predicted"/>
<comment type="caution">
    <text evidence="1">The sequence shown here is derived from an EMBL/GenBank/DDBJ whole genome shotgun (WGS) entry which is preliminary data.</text>
</comment>
<dbReference type="Proteomes" id="UP001314170">
    <property type="component" value="Unassembled WGS sequence"/>
</dbReference>
<protein>
    <submittedName>
        <fullName evidence="1">Uncharacterized protein</fullName>
    </submittedName>
</protein>
<dbReference type="AlphaFoldDB" id="A0AAV1SN97"/>
<sequence length="105" mass="11559">MLAVCSGGDDEANDGEVLASEFDSPFCVGNFDRDLRNRAPQRLLIIAIAPAIVARNRENENGGLCVIHWLKKLIHLAIVLIHTKTSAKTVEIKETLGYIDMQSIN</sequence>
<evidence type="ECO:0000313" key="1">
    <source>
        <dbReference type="EMBL" id="CAK7352910.1"/>
    </source>
</evidence>
<gene>
    <name evidence="1" type="ORF">DCAF_LOCUS24462</name>
</gene>
<accession>A0AAV1SN97</accession>
<keyword evidence="2" id="KW-1185">Reference proteome</keyword>
<dbReference type="EMBL" id="CAWUPB010001194">
    <property type="protein sequence ID" value="CAK7352910.1"/>
    <property type="molecule type" value="Genomic_DNA"/>
</dbReference>